<feature type="transmembrane region" description="Helical" evidence="2">
    <location>
        <begin position="118"/>
        <end position="139"/>
    </location>
</feature>
<dbReference type="InterPro" id="IPR011990">
    <property type="entry name" value="TPR-like_helical_dom_sf"/>
</dbReference>
<proteinExistence type="predicted"/>
<keyword evidence="2" id="KW-0472">Membrane</keyword>
<dbReference type="SUPFAM" id="SSF52540">
    <property type="entry name" value="P-loop containing nucleoside triphosphate hydrolases"/>
    <property type="match status" value="1"/>
</dbReference>
<dbReference type="Gene3D" id="3.40.50.300">
    <property type="entry name" value="P-loop containing nucleotide triphosphate hydrolases"/>
    <property type="match status" value="1"/>
</dbReference>
<sequence>MAGYRRPHGEDGGRLVPVLFPGYNPQGRLSDNRAPRESRNLATPGEEDVPAPDNTTARTEPVAAPFSTWIIPGFSIALATFAATLDSDKATIALGLFMLSALISAVGAGYAYKEKAKFALFVSGAITLAFIGLLIPWEWDPASPIVWAVVSSVAAVAIIALLALWKWNPSTPSRSPPGDQLSPGPVPEDTAAAASASSALPASRLSAAPAPLPPRLYGAPAPLGEGFVGREGELAGLDAAWASAVSGEPFRPPAGPDRDPAPGRFPASPVRTVGLIAWGGFGKSALARQWLWRRFEKDNGDIVIPGATANAAPGTIPATFGDSAAASPASAAANAASADALFWYDFQEGKGADAFAEGLLGYLADDPGFSLDASLKDTSRRLEVLRRTLAGRRYLMVLDGLEVEQDASGGEGLGRMNTPFLREFLRAHTAGHLGKGLVLITSRLPLKDLDGFSGPYHAMDLESRPLQDAEVALLLKNEGVRELPEKELGELADISGRQPLALKTLGGILVRHNGGSAVGWRRFDDETFVAPPGREGERQLWRVLDWTDRLLEAPERRLMTVIGHFREPVRQDWLYHLLAPAEAPALTPRSAPEPPPEWAERELSEEQKKRLLANLGIGQAPFYPPTELVLPGAGLSGPRLRQALDTLTGLQLLRREPQGAQGQGYSAHGLIRAHFRRPCAAGSSRNSPALHRTGQEPNTAPCPNGLTAAQIHLRLYRLYTAVIQPEWRPEGLAGLRPLYEAVYHSAKAGLQEEALLEVYVDRILRGTGNDGNYSIKKLGAIESDLAAIANFFDQPWDRPSERLKSNHQAWLLAVAAFSLRALGRPRAALAPMRAGVERRVEQEDWNNAARGAGNLSELELTLGQVARAVADGARAVAFADRSGDAFLRMLARTTHADALAQGGEEEKARLLFVEAETMQKESQPQYPRLYSLPGFRYADLLLAAAEQGAWRAWLGGEGNAGYLDGAPDGTAWEALLTQCEAVRERAEETLAWVSPQNWLLDIGLDNLTLARAGLYRALLAAGAAADHPAEERAPAPPVVRLPEGLAAPMAAAVDKLRESGNRDDLPRGLLTRAWVRAVAGDRAGAKADLAKAWGIADGGDMGLFRADILLTRARLLFREDRAGARQDLTEARRLIAKHGYHRRDRELAMAEAVIGAGPVAVD</sequence>
<protein>
    <submittedName>
        <fullName evidence="3">Uncharacterized protein</fullName>
    </submittedName>
</protein>
<dbReference type="EMBL" id="CAADEY010000012">
    <property type="protein sequence ID" value="VFJ45726.1"/>
    <property type="molecule type" value="Genomic_DNA"/>
</dbReference>
<reference evidence="3" key="1">
    <citation type="submission" date="2019-02" db="EMBL/GenBank/DDBJ databases">
        <authorList>
            <person name="Gruber-Vodicka R. H."/>
            <person name="Seah K. B. B."/>
        </authorList>
    </citation>
    <scope>NUCLEOTIDE SEQUENCE</scope>
    <source>
        <strain evidence="3">BECK_DK161</strain>
    </source>
</reference>
<keyword evidence="2" id="KW-0812">Transmembrane</keyword>
<dbReference type="PANTHER" id="PTHR47691">
    <property type="entry name" value="REGULATOR-RELATED"/>
    <property type="match status" value="1"/>
</dbReference>
<evidence type="ECO:0000313" key="3">
    <source>
        <dbReference type="EMBL" id="VFJ45726.1"/>
    </source>
</evidence>
<dbReference type="PANTHER" id="PTHR47691:SF3">
    <property type="entry name" value="HTH-TYPE TRANSCRIPTIONAL REGULATOR RV0890C-RELATED"/>
    <property type="match status" value="1"/>
</dbReference>
<dbReference type="AlphaFoldDB" id="A0A450S255"/>
<organism evidence="3">
    <name type="scientific">Candidatus Kentrum sp. DK</name>
    <dbReference type="NCBI Taxonomy" id="2126562"/>
    <lineage>
        <taxon>Bacteria</taxon>
        <taxon>Pseudomonadati</taxon>
        <taxon>Pseudomonadota</taxon>
        <taxon>Gammaproteobacteria</taxon>
        <taxon>Candidatus Kentrum</taxon>
    </lineage>
</organism>
<evidence type="ECO:0000256" key="1">
    <source>
        <dbReference type="SAM" id="MobiDB-lite"/>
    </source>
</evidence>
<name>A0A450S255_9GAMM</name>
<gene>
    <name evidence="3" type="ORF">BECKDK2373C_GA0170839_101249</name>
</gene>
<feature type="transmembrane region" description="Helical" evidence="2">
    <location>
        <begin position="66"/>
        <end position="85"/>
    </location>
</feature>
<dbReference type="InterPro" id="IPR027417">
    <property type="entry name" value="P-loop_NTPase"/>
</dbReference>
<feature type="transmembrane region" description="Helical" evidence="2">
    <location>
        <begin position="145"/>
        <end position="165"/>
    </location>
</feature>
<feature type="transmembrane region" description="Helical" evidence="2">
    <location>
        <begin position="91"/>
        <end position="111"/>
    </location>
</feature>
<feature type="region of interest" description="Disordered" evidence="1">
    <location>
        <begin position="1"/>
        <end position="57"/>
    </location>
</feature>
<keyword evidence="2" id="KW-1133">Transmembrane helix</keyword>
<evidence type="ECO:0000256" key="2">
    <source>
        <dbReference type="SAM" id="Phobius"/>
    </source>
</evidence>
<accession>A0A450S255</accession>
<dbReference type="SUPFAM" id="SSF48452">
    <property type="entry name" value="TPR-like"/>
    <property type="match status" value="1"/>
</dbReference>
<feature type="compositionally biased region" description="Basic and acidic residues" evidence="1">
    <location>
        <begin position="30"/>
        <end position="39"/>
    </location>
</feature>
<feature type="region of interest" description="Disordered" evidence="1">
    <location>
        <begin position="171"/>
        <end position="193"/>
    </location>
</feature>
<feature type="region of interest" description="Disordered" evidence="1">
    <location>
        <begin position="682"/>
        <end position="702"/>
    </location>
</feature>